<sequence>MSDSFCGASLKNGREERPACFSERCGSLLTPPAGRQSALRSGHTTDPLELEERYGSSKELLRGCRIVPPHLNEGHSSNMMAKVREMRRPARPFHPPSPPVAKSLGGKMKSQYDKFYTTLGNSVPCTTVCAIHREKKRDEYTAPWGSYSSQENDTADEALTPRALPLGDAQPQLSHGRMRNGVLGRSSLSTFPRKQERVVRIEENNLTKRGGLLCHSNGTPLPPPVSVEITERLTSSNQSSCVAVVTSSSPSRRYARSPPPSDSTKTRSVIQNSDDIRVLKPGINKATTLSIDTWLEPFRKRINILSDLCKDMVHHVEVMISRRRLVRGSVHNTIEEGKQPASINRPTCKTISFEDSSYSTQPRMQGLEICRKGSSPKTTVAEGGSTQFSGFDLSKWRPAVSPSKGGERNNGAGEGCGATGEASSGLSQPTSFGAASSETVVTLTSRNPATYPRGSSSTPGPGWGGDEEHVRVAVFTKQLAELAVILRITNPDAVKRKLFVAENCPLLIPPNEADDFFAFSIILYSLTLPQSYRWNQGVYRLSPTVSSSKA</sequence>
<reference evidence="2 3" key="1">
    <citation type="submission" date="2014-02" db="EMBL/GenBank/DDBJ databases">
        <authorList>
            <person name="Sibley D."/>
            <person name="Venepally P."/>
            <person name="Karamycheva S."/>
            <person name="Hadjithomas M."/>
            <person name="Khan A."/>
            <person name="Brunk B."/>
            <person name="Roos D."/>
            <person name="Caler E."/>
            <person name="Lorenzi H."/>
        </authorList>
    </citation>
    <scope>NUCLEOTIDE SEQUENCE [LARGE SCALE GENOMIC DNA]</scope>
    <source>
        <strain evidence="2 3">GAB2-2007-GAL-DOM2</strain>
    </source>
</reference>
<evidence type="ECO:0000313" key="3">
    <source>
        <dbReference type="Proteomes" id="UP000028837"/>
    </source>
</evidence>
<gene>
    <name evidence="2" type="ORF">TGDOM2_231470</name>
</gene>
<dbReference type="VEuPathDB" id="ToxoDB:TGDOM2_231470"/>
<feature type="region of interest" description="Disordered" evidence="1">
    <location>
        <begin position="374"/>
        <end position="432"/>
    </location>
</feature>
<feature type="region of interest" description="Disordered" evidence="1">
    <location>
        <begin position="444"/>
        <end position="465"/>
    </location>
</feature>
<dbReference type="EMBL" id="AHZU02000095">
    <property type="protein sequence ID" value="KFG48540.1"/>
    <property type="molecule type" value="Genomic_DNA"/>
</dbReference>
<dbReference type="AlphaFoldDB" id="A0A086KVX2"/>
<feature type="region of interest" description="Disordered" evidence="1">
    <location>
        <begin position="239"/>
        <end position="269"/>
    </location>
</feature>
<protein>
    <submittedName>
        <fullName evidence="2">Uncharacterized protein</fullName>
    </submittedName>
</protein>
<evidence type="ECO:0000256" key="1">
    <source>
        <dbReference type="SAM" id="MobiDB-lite"/>
    </source>
</evidence>
<comment type="caution">
    <text evidence="2">The sequence shown here is derived from an EMBL/GenBank/DDBJ whole genome shotgun (WGS) entry which is preliminary data.</text>
</comment>
<evidence type="ECO:0000313" key="2">
    <source>
        <dbReference type="EMBL" id="KFG48540.1"/>
    </source>
</evidence>
<name>A0A086KVX2_TOXGO</name>
<organism evidence="2 3">
    <name type="scientific">Toxoplasma gondii GAB2-2007-GAL-DOM2</name>
    <dbReference type="NCBI Taxonomy" id="1130820"/>
    <lineage>
        <taxon>Eukaryota</taxon>
        <taxon>Sar</taxon>
        <taxon>Alveolata</taxon>
        <taxon>Apicomplexa</taxon>
        <taxon>Conoidasida</taxon>
        <taxon>Coccidia</taxon>
        <taxon>Eucoccidiorida</taxon>
        <taxon>Eimeriorina</taxon>
        <taxon>Sarcocystidae</taxon>
        <taxon>Toxoplasma</taxon>
    </lineage>
</organism>
<dbReference type="Proteomes" id="UP000028837">
    <property type="component" value="Unassembled WGS sequence"/>
</dbReference>
<dbReference type="OrthoDB" id="330223at2759"/>
<proteinExistence type="predicted"/>
<accession>A0A086KVX2</accession>